<evidence type="ECO:0000256" key="1">
    <source>
        <dbReference type="SAM" id="MobiDB-lite"/>
    </source>
</evidence>
<evidence type="ECO:0000313" key="3">
    <source>
        <dbReference type="Proteomes" id="UP000009374"/>
    </source>
</evidence>
<dbReference type="EMBL" id="GG693870">
    <property type="protein sequence ID" value="EES52985.1"/>
    <property type="molecule type" value="Genomic_DNA"/>
</dbReference>
<reference evidence="2 3" key="1">
    <citation type="journal article" date="2009" name="Appl. Environ. Microbiol.">
        <title>Community genomic and proteomic analyses of chemoautotrophic iron-oxidizing "Leptospirillum rubarum" (Group II) and "Leptospirillum ferrodiazotrophum" (Group III) bacteria in acid mine drainage biofilms.</title>
        <authorList>
            <person name="Goltsman D.S."/>
            <person name="Denef V.J."/>
            <person name="Singer S.W."/>
            <person name="VerBerkmoes N.C."/>
            <person name="Lefsrud M."/>
            <person name="Mueller R.S."/>
            <person name="Dick G.J."/>
            <person name="Sun C.L."/>
            <person name="Wheeler K.E."/>
            <person name="Zemla A."/>
            <person name="Baker B.J."/>
            <person name="Hauser L."/>
            <person name="Land M."/>
            <person name="Shah M.B."/>
            <person name="Thelen M.P."/>
            <person name="Hettich R.L."/>
            <person name="Banfield J.F."/>
        </authorList>
    </citation>
    <scope>NUCLEOTIDE SEQUENCE [LARGE SCALE GENOMIC DNA]</scope>
</reference>
<keyword evidence="3" id="KW-1185">Reference proteome</keyword>
<sequence length="106" mass="11422">MAILPVVGLEQVIAQSPALVGERVRDQKKEEGPPATEAPRVPGDNAGAPPVEGVRPVDPVGAEAGTEEEVEKEDESEYPVEKRERSSGGRRSKGGRSFRHRLDIRA</sequence>
<organism evidence="2 3">
    <name type="scientific">Leptospirillum ferrodiazotrophum</name>
    <dbReference type="NCBI Taxonomy" id="412449"/>
    <lineage>
        <taxon>Bacteria</taxon>
        <taxon>Pseudomonadati</taxon>
        <taxon>Nitrospirota</taxon>
        <taxon>Nitrospiria</taxon>
        <taxon>Nitrospirales</taxon>
        <taxon>Nitrospiraceae</taxon>
        <taxon>Leptospirillum</taxon>
    </lineage>
</organism>
<feature type="region of interest" description="Disordered" evidence="1">
    <location>
        <begin position="17"/>
        <end position="106"/>
    </location>
</feature>
<feature type="compositionally biased region" description="Acidic residues" evidence="1">
    <location>
        <begin position="65"/>
        <end position="78"/>
    </location>
</feature>
<evidence type="ECO:0000313" key="2">
    <source>
        <dbReference type="EMBL" id="EES52985.1"/>
    </source>
</evidence>
<protein>
    <submittedName>
        <fullName evidence="2">Uncharacterized protein</fullName>
    </submittedName>
</protein>
<feature type="compositionally biased region" description="Basic residues" evidence="1">
    <location>
        <begin position="88"/>
        <end position="99"/>
    </location>
</feature>
<proteinExistence type="predicted"/>
<accession>C6HWK9</accession>
<name>C6HWK9_9BACT</name>
<dbReference type="AlphaFoldDB" id="C6HWK9"/>
<feature type="compositionally biased region" description="Basic and acidic residues" evidence="1">
    <location>
        <begin position="22"/>
        <end position="32"/>
    </location>
</feature>
<gene>
    <name evidence="2" type="ORF">UBAL3_80630042</name>
</gene>
<dbReference type="Proteomes" id="UP000009374">
    <property type="component" value="Unassembled WGS sequence"/>
</dbReference>